<proteinExistence type="inferred from homology"/>
<feature type="domain" description="SCP" evidence="5">
    <location>
        <begin position="10"/>
        <end position="165"/>
    </location>
</feature>
<keyword evidence="3" id="KW-0964">Secreted</keyword>
<evidence type="ECO:0000256" key="2">
    <source>
        <dbReference type="ARBA" id="ARBA00009923"/>
    </source>
</evidence>
<comment type="caution">
    <text evidence="6">The sequence shown here is derived from an EMBL/GenBank/DDBJ whole genome shotgun (WGS) entry which is preliminary data.</text>
</comment>
<dbReference type="GO" id="GO:0005576">
    <property type="term" value="C:extracellular region"/>
    <property type="evidence" value="ECO:0007669"/>
    <property type="project" value="UniProtKB-SubCell"/>
</dbReference>
<dbReference type="PIRSF" id="PIRSF038921">
    <property type="entry name" value="P14a"/>
    <property type="match status" value="1"/>
</dbReference>
<accession>A0AAD4K3E8</accession>
<comment type="similarity">
    <text evidence="2">Belongs to the CRISP family.</text>
</comment>
<dbReference type="SUPFAM" id="SSF55797">
    <property type="entry name" value="PR-1-like"/>
    <property type="match status" value="1"/>
</dbReference>
<dbReference type="InterPro" id="IPR034763">
    <property type="entry name" value="P14a_insect"/>
</dbReference>
<dbReference type="Pfam" id="PF00188">
    <property type="entry name" value="CAP"/>
    <property type="match status" value="1"/>
</dbReference>
<gene>
    <name evidence="6" type="ORF">KR093_010944</name>
</gene>
<dbReference type="SMART" id="SM00198">
    <property type="entry name" value="SCP"/>
    <property type="match status" value="1"/>
</dbReference>
<protein>
    <recommendedName>
        <fullName evidence="5">SCP domain-containing protein</fullName>
    </recommendedName>
</protein>
<keyword evidence="4" id="KW-0732">Signal</keyword>
<reference evidence="6" key="1">
    <citation type="journal article" date="2021" name="Mol. Ecol. Resour.">
        <title>Phylogenomic analyses of the genus Drosophila reveals genomic signals of climate adaptation.</title>
        <authorList>
            <person name="Li F."/>
            <person name="Rane R.V."/>
            <person name="Luria V."/>
            <person name="Xiong Z."/>
            <person name="Chen J."/>
            <person name="Li Z."/>
            <person name="Catullo R.A."/>
            <person name="Griffin P.C."/>
            <person name="Schiffer M."/>
            <person name="Pearce S."/>
            <person name="Lee S.F."/>
            <person name="McElroy K."/>
            <person name="Stocker A."/>
            <person name="Shirriffs J."/>
            <person name="Cockerell F."/>
            <person name="Coppin C."/>
            <person name="Sgro C.M."/>
            <person name="Karger A."/>
            <person name="Cain J.W."/>
            <person name="Weber J.A."/>
            <person name="Santpere G."/>
            <person name="Kirschner M.W."/>
            <person name="Hoffmann A.A."/>
            <person name="Oakeshott J.G."/>
            <person name="Zhang G."/>
        </authorList>
    </citation>
    <scope>NUCLEOTIDE SEQUENCE</scope>
    <source>
        <strain evidence="6">BGI-SZ-2011g</strain>
    </source>
</reference>
<dbReference type="InterPro" id="IPR014044">
    <property type="entry name" value="CAP_dom"/>
</dbReference>
<evidence type="ECO:0000313" key="6">
    <source>
        <dbReference type="EMBL" id="KAH8372285.1"/>
    </source>
</evidence>
<feature type="non-terminal residue" evidence="6">
    <location>
        <position position="231"/>
    </location>
</feature>
<evidence type="ECO:0000313" key="7">
    <source>
        <dbReference type="Proteomes" id="UP001200034"/>
    </source>
</evidence>
<evidence type="ECO:0000256" key="1">
    <source>
        <dbReference type="ARBA" id="ARBA00004613"/>
    </source>
</evidence>
<dbReference type="InterPro" id="IPR035940">
    <property type="entry name" value="CAP_sf"/>
</dbReference>
<evidence type="ECO:0000256" key="4">
    <source>
        <dbReference type="ARBA" id="ARBA00022729"/>
    </source>
</evidence>
<sequence>TGEVFTITENDKKKIMKIHNVYRNMVAKGSFKLLPIAGRMLKLKWDENLAFIAEQAIKVCNLTLPDDAVFSTTYATQPSYNSAYNKYPDSSSEDEMKIAKSQIKAWFDQYRYVDLCALKSNKSKGGQEIGHFQRLMNGLNDRVGCAIIKYSQDKFKYQLMICFYGCHRMGKKMLYELGKVPGDKCKCGADHRFKNLCNKQERHGDCSLESGRKEEAKKPFIKEVFDGIQNW</sequence>
<comment type="subcellular location">
    <subcellularLocation>
        <location evidence="1">Secreted</location>
    </subcellularLocation>
</comment>
<keyword evidence="7" id="KW-1185">Reference proteome</keyword>
<feature type="non-terminal residue" evidence="6">
    <location>
        <position position="1"/>
    </location>
</feature>
<dbReference type="AlphaFoldDB" id="A0AAD4K3E8"/>
<dbReference type="Gene3D" id="3.40.33.10">
    <property type="entry name" value="CAP"/>
    <property type="match status" value="1"/>
</dbReference>
<dbReference type="CDD" id="cd05380">
    <property type="entry name" value="CAP_euk"/>
    <property type="match status" value="1"/>
</dbReference>
<evidence type="ECO:0000259" key="5">
    <source>
        <dbReference type="SMART" id="SM00198"/>
    </source>
</evidence>
<name>A0AAD4K3E8_9MUSC</name>
<dbReference type="Proteomes" id="UP001200034">
    <property type="component" value="Unassembled WGS sequence"/>
</dbReference>
<evidence type="ECO:0000256" key="3">
    <source>
        <dbReference type="ARBA" id="ARBA00022525"/>
    </source>
</evidence>
<organism evidence="6 7">
    <name type="scientific">Drosophila rubida</name>
    <dbReference type="NCBI Taxonomy" id="30044"/>
    <lineage>
        <taxon>Eukaryota</taxon>
        <taxon>Metazoa</taxon>
        <taxon>Ecdysozoa</taxon>
        <taxon>Arthropoda</taxon>
        <taxon>Hexapoda</taxon>
        <taxon>Insecta</taxon>
        <taxon>Pterygota</taxon>
        <taxon>Neoptera</taxon>
        <taxon>Endopterygota</taxon>
        <taxon>Diptera</taxon>
        <taxon>Brachycera</taxon>
        <taxon>Muscomorpha</taxon>
        <taxon>Ephydroidea</taxon>
        <taxon>Drosophilidae</taxon>
        <taxon>Drosophila</taxon>
    </lineage>
</organism>
<dbReference type="EMBL" id="JAJJHW010002585">
    <property type="protein sequence ID" value="KAH8372285.1"/>
    <property type="molecule type" value="Genomic_DNA"/>
</dbReference>